<evidence type="ECO:0000313" key="7">
    <source>
        <dbReference type="EMBL" id="ANU64826.1"/>
    </source>
</evidence>
<evidence type="ECO:0000256" key="5">
    <source>
        <dbReference type="ARBA" id="ARBA00022691"/>
    </source>
</evidence>
<proteinExistence type="inferred from homology"/>
<dbReference type="HAMAP" id="MF_00074">
    <property type="entry name" value="16SrRNA_methyltr_G"/>
    <property type="match status" value="1"/>
</dbReference>
<dbReference type="EMBL" id="SRYD01000008">
    <property type="protein sequence ID" value="TGY75809.1"/>
    <property type="molecule type" value="Genomic_DNA"/>
</dbReference>
<keyword evidence="2 6" id="KW-0698">rRNA processing</keyword>
<reference evidence="7" key="2">
    <citation type="submission" date="2017-04" db="EMBL/GenBank/DDBJ databases">
        <title>Complete Genome Sequences of Twelve Strains of a Stable Defined Moderately Diverse Mouse Microbiota 2 (sDMDMm2).</title>
        <authorList>
            <person name="Uchimura Y."/>
            <person name="Wyss M."/>
            <person name="Brugiroux S."/>
            <person name="Limenitakis J.P."/>
            <person name="Stecher B."/>
            <person name="McCoy K.D."/>
            <person name="Macpherson A.J."/>
        </authorList>
    </citation>
    <scope>NUCLEOTIDE SEQUENCE</scope>
    <source>
        <strain evidence="7">YL27</strain>
    </source>
</reference>
<gene>
    <name evidence="6 8" type="primary">rsmG</name>
    <name evidence="7" type="ORF">A4V02_09330</name>
    <name evidence="8" type="ORF">E5333_02965</name>
</gene>
<comment type="function">
    <text evidence="6">Specifically methylates the N7 position of a guanine in 16S rRNA.</text>
</comment>
<dbReference type="STRING" id="1796646.A4V02_09330"/>
<dbReference type="KEGG" id="pary:A4V02_09330"/>
<dbReference type="CDD" id="cd02440">
    <property type="entry name" value="AdoMet_MTases"/>
    <property type="match status" value="1"/>
</dbReference>
<evidence type="ECO:0000256" key="6">
    <source>
        <dbReference type="HAMAP-Rule" id="MF_00074"/>
    </source>
</evidence>
<accession>A0A1B1SDD8</accession>
<dbReference type="Proteomes" id="UP000186351">
    <property type="component" value="Chromosome"/>
</dbReference>
<evidence type="ECO:0000313" key="8">
    <source>
        <dbReference type="EMBL" id="TGY75809.1"/>
    </source>
</evidence>
<feature type="binding site" evidence="6">
    <location>
        <position position="75"/>
    </location>
    <ligand>
        <name>S-adenosyl-L-methionine</name>
        <dbReference type="ChEBI" id="CHEBI:59789"/>
    </ligand>
</feature>
<evidence type="ECO:0000256" key="3">
    <source>
        <dbReference type="ARBA" id="ARBA00022603"/>
    </source>
</evidence>
<comment type="subcellular location">
    <subcellularLocation>
        <location evidence="6">Cytoplasm</location>
    </subcellularLocation>
</comment>
<keyword evidence="3 6" id="KW-0489">Methyltransferase</keyword>
<keyword evidence="9" id="KW-1185">Reference proteome</keyword>
<dbReference type="GeneID" id="65537069"/>
<sequence>MEIIEKYFTLTPRQQSQMEALSRLYPEWNEKINVVSRKDIDNLYEHHILHSLGIAKFLHPVPDTTFLDLGTGGGFPGIPLAILWPECNFHLIDRIGKKIRVAQDIADQTGLTNVTFQHGDIGECRRRYDFVISRAVMRLDEMIPLIRKNIAPGGKNGYPNGVIVLKGGELAGELSGLKCPIIEESLSTWFDEEFFKTKKLIYAQI</sequence>
<accession>A0A1Z2XKZ8</accession>
<evidence type="ECO:0000313" key="9">
    <source>
        <dbReference type="Proteomes" id="UP000186351"/>
    </source>
</evidence>
<protein>
    <recommendedName>
        <fullName evidence="6">Ribosomal RNA small subunit methyltransferase G</fullName>
        <ecNumber evidence="6">2.1.1.-</ecNumber>
    </recommendedName>
    <alternativeName>
        <fullName evidence="6">16S rRNA 7-methylguanosine methyltransferase</fullName>
        <shortName evidence="6">16S rRNA m7G methyltransferase</shortName>
    </alternativeName>
</protein>
<dbReference type="PIRSF" id="PIRSF003078">
    <property type="entry name" value="GidB"/>
    <property type="match status" value="1"/>
</dbReference>
<comment type="similarity">
    <text evidence="6">Belongs to the methyltransferase superfamily. RNA methyltransferase RsmG family.</text>
</comment>
<keyword evidence="1 6" id="KW-0963">Cytoplasm</keyword>
<dbReference type="SUPFAM" id="SSF53335">
    <property type="entry name" value="S-adenosyl-L-methionine-dependent methyltransferases"/>
    <property type="match status" value="1"/>
</dbReference>
<evidence type="ECO:0000256" key="1">
    <source>
        <dbReference type="ARBA" id="ARBA00022490"/>
    </source>
</evidence>
<dbReference type="GO" id="GO:0070043">
    <property type="term" value="F:rRNA (guanine-N7-)-methyltransferase activity"/>
    <property type="evidence" value="ECO:0007669"/>
    <property type="project" value="UniProtKB-UniRule"/>
</dbReference>
<keyword evidence="5 6" id="KW-0949">S-adenosyl-L-methionine</keyword>
<dbReference type="EMBL" id="CP015402">
    <property type="protein sequence ID" value="ANU64826.1"/>
    <property type="molecule type" value="Genomic_DNA"/>
</dbReference>
<dbReference type="PANTHER" id="PTHR31760:SF0">
    <property type="entry name" value="S-ADENOSYL-L-METHIONINE-DEPENDENT METHYLTRANSFERASES SUPERFAMILY PROTEIN"/>
    <property type="match status" value="1"/>
</dbReference>
<feature type="binding site" evidence="6">
    <location>
        <position position="134"/>
    </location>
    <ligand>
        <name>S-adenosyl-L-methionine</name>
        <dbReference type="ChEBI" id="CHEBI:59789"/>
    </ligand>
</feature>
<feature type="binding site" evidence="6">
    <location>
        <position position="70"/>
    </location>
    <ligand>
        <name>S-adenosyl-L-methionine</name>
        <dbReference type="ChEBI" id="CHEBI:59789"/>
    </ligand>
</feature>
<dbReference type="AlphaFoldDB" id="A0A1B1SDD8"/>
<evidence type="ECO:0000256" key="2">
    <source>
        <dbReference type="ARBA" id="ARBA00022552"/>
    </source>
</evidence>
<name>A0A1B1SDD8_9BACT</name>
<dbReference type="InterPro" id="IPR029063">
    <property type="entry name" value="SAM-dependent_MTases_sf"/>
</dbReference>
<dbReference type="Proteomes" id="UP000306630">
    <property type="component" value="Unassembled WGS sequence"/>
</dbReference>
<organism evidence="7 9">
    <name type="scientific">Muribaculum intestinale</name>
    <dbReference type="NCBI Taxonomy" id="1796646"/>
    <lineage>
        <taxon>Bacteria</taxon>
        <taxon>Pseudomonadati</taxon>
        <taxon>Bacteroidota</taxon>
        <taxon>Bacteroidia</taxon>
        <taxon>Bacteroidales</taxon>
        <taxon>Muribaculaceae</taxon>
        <taxon>Muribaculum</taxon>
    </lineage>
</organism>
<dbReference type="Pfam" id="PF02527">
    <property type="entry name" value="GidB"/>
    <property type="match status" value="1"/>
</dbReference>
<reference evidence="9" key="1">
    <citation type="submission" date="2016-04" db="EMBL/GenBank/DDBJ databases">
        <title>Complete Genome Sequences of Twelve Strains of a Stable Defined Moderately Diverse Mouse Microbiota 2 (sDMDMm2).</title>
        <authorList>
            <person name="Uchimura Y."/>
            <person name="Wyss M."/>
            <person name="Brugiroux S."/>
            <person name="Limenitakis J.P."/>
            <person name="Stecher B."/>
            <person name="McCoy K.D."/>
            <person name="Macpherson A.J."/>
        </authorList>
    </citation>
    <scope>NUCLEOTIDE SEQUENCE [LARGE SCALE GENOMIC DNA]</scope>
    <source>
        <strain evidence="9">YL27</strain>
    </source>
</reference>
<dbReference type="GO" id="GO:0005829">
    <property type="term" value="C:cytosol"/>
    <property type="evidence" value="ECO:0007669"/>
    <property type="project" value="TreeGrafter"/>
</dbReference>
<dbReference type="OrthoDB" id="9808773at2"/>
<dbReference type="PANTHER" id="PTHR31760">
    <property type="entry name" value="S-ADENOSYL-L-METHIONINE-DEPENDENT METHYLTRANSFERASES SUPERFAMILY PROTEIN"/>
    <property type="match status" value="1"/>
</dbReference>
<evidence type="ECO:0000313" key="10">
    <source>
        <dbReference type="Proteomes" id="UP000306630"/>
    </source>
</evidence>
<dbReference type="NCBIfam" id="TIGR00138">
    <property type="entry name" value="rsmG_gidB"/>
    <property type="match status" value="1"/>
</dbReference>
<evidence type="ECO:0000256" key="4">
    <source>
        <dbReference type="ARBA" id="ARBA00022679"/>
    </source>
</evidence>
<dbReference type="EC" id="2.1.1.-" evidence="6"/>
<reference evidence="8 10" key="3">
    <citation type="submission" date="2019-04" db="EMBL/GenBank/DDBJ databases">
        <title>Microbes associate with the intestines of laboratory mice.</title>
        <authorList>
            <person name="Navarre W."/>
            <person name="Wong E."/>
            <person name="Huang K."/>
            <person name="Tropini C."/>
            <person name="Ng K."/>
            <person name="Yu B."/>
        </authorList>
    </citation>
    <scope>NUCLEOTIDE SEQUENCE [LARGE SCALE GENOMIC DNA]</scope>
    <source>
        <strain evidence="8 10">NM06_A21</strain>
    </source>
</reference>
<dbReference type="RefSeq" id="WP_068962101.1">
    <property type="nucleotide sequence ID" value="NZ_CAJTAP010000003.1"/>
</dbReference>
<dbReference type="InterPro" id="IPR003682">
    <property type="entry name" value="rRNA_ssu_MeTfrase_G"/>
</dbReference>
<keyword evidence="4 6" id="KW-0808">Transferase</keyword>
<dbReference type="Gene3D" id="3.40.50.150">
    <property type="entry name" value="Vaccinia Virus protein VP39"/>
    <property type="match status" value="1"/>
</dbReference>
<comment type="caution">
    <text evidence="6">Lacks conserved residue(s) required for the propagation of feature annotation.</text>
</comment>